<evidence type="ECO:0000256" key="3">
    <source>
        <dbReference type="ARBA" id="ARBA00004496"/>
    </source>
</evidence>
<proteinExistence type="predicted"/>
<dbReference type="SMART" id="SM00055">
    <property type="entry name" value="FCH"/>
    <property type="match status" value="1"/>
</dbReference>
<evidence type="ECO:0000259" key="15">
    <source>
        <dbReference type="PROSITE" id="PS50002"/>
    </source>
</evidence>
<keyword evidence="4 12" id="KW-0728">SH3 domain</keyword>
<dbReference type="Proteomes" id="UP001152320">
    <property type="component" value="Chromosome 19"/>
</dbReference>
<dbReference type="PRINTS" id="PR00452">
    <property type="entry name" value="SH3DOMAIN"/>
</dbReference>
<protein>
    <submittedName>
        <fullName evidence="17">Protein kinase C and casein kinase substrate in neurons protein 1</fullName>
    </submittedName>
</protein>
<dbReference type="CDD" id="cd07655">
    <property type="entry name" value="F-BAR_PACSIN"/>
    <property type="match status" value="1"/>
</dbReference>
<comment type="subunit">
    <text evidence="11">Homodimer. May form heterooligomers with other PACSINs. Interacts (via SH3 domain) with DNM1, SYNJ1 and WASL. Interacts with TRPV4.</text>
</comment>
<dbReference type="SUPFAM" id="SSF103657">
    <property type="entry name" value="BAR/IMD domain-like"/>
    <property type="match status" value="1"/>
</dbReference>
<dbReference type="InterPro" id="IPR031160">
    <property type="entry name" value="F_BAR_dom"/>
</dbReference>
<dbReference type="InterPro" id="IPR027267">
    <property type="entry name" value="AH/BAR_dom_sf"/>
</dbReference>
<dbReference type="PANTHER" id="PTHR23065:SF11">
    <property type="entry name" value="SYNDAPIN, ISOFORM C"/>
    <property type="match status" value="1"/>
</dbReference>
<feature type="compositionally biased region" description="Polar residues" evidence="14">
    <location>
        <begin position="341"/>
        <end position="357"/>
    </location>
</feature>
<dbReference type="GO" id="GO:0005768">
    <property type="term" value="C:endosome"/>
    <property type="evidence" value="ECO:0007669"/>
    <property type="project" value="TreeGrafter"/>
</dbReference>
<dbReference type="AlphaFoldDB" id="A0A9Q0YM19"/>
<keyword evidence="17" id="KW-0808">Transferase</keyword>
<dbReference type="GO" id="GO:0097320">
    <property type="term" value="P:plasma membrane tubulation"/>
    <property type="evidence" value="ECO:0007669"/>
    <property type="project" value="TreeGrafter"/>
</dbReference>
<evidence type="ECO:0000256" key="1">
    <source>
        <dbReference type="ARBA" id="ARBA00004184"/>
    </source>
</evidence>
<evidence type="ECO:0000256" key="6">
    <source>
        <dbReference type="ARBA" id="ARBA00022490"/>
    </source>
</evidence>
<feature type="domain" description="F-BAR" evidence="16">
    <location>
        <begin position="10"/>
        <end position="284"/>
    </location>
</feature>
<evidence type="ECO:0000256" key="4">
    <source>
        <dbReference type="ARBA" id="ARBA00022443"/>
    </source>
</evidence>
<comment type="caution">
    <text evidence="17">The sequence shown here is derived from an EMBL/GenBank/DDBJ whole genome shotgun (WGS) entry which is preliminary data.</text>
</comment>
<keyword evidence="17" id="KW-0418">Kinase</keyword>
<dbReference type="GO" id="GO:0005886">
    <property type="term" value="C:plasma membrane"/>
    <property type="evidence" value="ECO:0007669"/>
    <property type="project" value="UniProtKB-SubCell"/>
</dbReference>
<keyword evidence="5" id="KW-1003">Cell membrane</keyword>
<evidence type="ECO:0000256" key="11">
    <source>
        <dbReference type="ARBA" id="ARBA00064966"/>
    </source>
</evidence>
<dbReference type="InterPro" id="IPR001452">
    <property type="entry name" value="SH3_domain"/>
</dbReference>
<dbReference type="Gene3D" id="1.20.1270.60">
    <property type="entry name" value="Arfaptin homology (AH) domain/BAR domain"/>
    <property type="match status" value="1"/>
</dbReference>
<evidence type="ECO:0000256" key="12">
    <source>
        <dbReference type="PROSITE-ProRule" id="PRU00192"/>
    </source>
</evidence>
<evidence type="ECO:0000256" key="5">
    <source>
        <dbReference type="ARBA" id="ARBA00022475"/>
    </source>
</evidence>
<evidence type="ECO:0000256" key="2">
    <source>
        <dbReference type="ARBA" id="ARBA00004236"/>
    </source>
</evidence>
<name>A0A9Q0YM19_HOLLE</name>
<dbReference type="InterPro" id="IPR001060">
    <property type="entry name" value="FCH_dom"/>
</dbReference>
<dbReference type="PROSITE" id="PS51741">
    <property type="entry name" value="F_BAR"/>
    <property type="match status" value="1"/>
</dbReference>
<dbReference type="FunFam" id="1.20.1270.60:FF:000009">
    <property type="entry name" value="Protein kinase C and casein kinase substrate in neurons 2"/>
    <property type="match status" value="1"/>
</dbReference>
<evidence type="ECO:0000256" key="13">
    <source>
        <dbReference type="PROSITE-ProRule" id="PRU01077"/>
    </source>
</evidence>
<dbReference type="GO" id="GO:0007010">
    <property type="term" value="P:cytoskeleton organization"/>
    <property type="evidence" value="ECO:0007669"/>
    <property type="project" value="TreeGrafter"/>
</dbReference>
<keyword evidence="6" id="KW-0963">Cytoplasm</keyword>
<dbReference type="GO" id="GO:0016301">
    <property type="term" value="F:kinase activity"/>
    <property type="evidence" value="ECO:0007669"/>
    <property type="project" value="UniProtKB-KW"/>
</dbReference>
<reference evidence="17" key="1">
    <citation type="submission" date="2021-10" db="EMBL/GenBank/DDBJ databases">
        <title>Tropical sea cucumber genome reveals ecological adaptation and Cuvierian tubules defense mechanism.</title>
        <authorList>
            <person name="Chen T."/>
        </authorList>
    </citation>
    <scope>NUCLEOTIDE SEQUENCE</scope>
    <source>
        <strain evidence="17">Nanhai2018</strain>
        <tissue evidence="17">Muscle</tissue>
    </source>
</reference>
<comment type="function">
    <text evidence="10">Plays a role in endocytosis and regulates internalization of plasma membrane proteins. Overexpression impairs internalization of SLC2A1/GLUT1 and TRPV4 and increases the levels of SLC2A1/GLUT1 and TRPV4 at the cell membrane. Inhibits the TRPV4 calcium channel activity.</text>
</comment>
<evidence type="ECO:0000256" key="10">
    <source>
        <dbReference type="ARBA" id="ARBA00055545"/>
    </source>
</evidence>
<sequence>MSVHSADHATDFSLDSQKSFWEVGQYRRTVKRLDDGYEMCNKLMMLLQERAEIEKKYAKSLKQWSKKWNEIIEKGPEYGTNKSAWKATLTEADRRHDEHRDICTRLNGEVVASIKSWQKENYHKKMMNGFKETIDLEEGFRKAQKHWAALLKKAHQSQKNYYACCKAEKTAELQEKAAEGDSTLSPDQVKKIQDKRDKCTQDTNKAKDKYESSIEDINEHNPRYIEDMTVQFKKAQDYERARLKFFKEALIATHKVLDLSVNEKFAEIYTDFMNTLQNSDSEKDLKWWSANHGINMSMNWPAFEEYSEQVHAITKKPSKGNVGGTGGDGVVVASFKSTSEFSNQDYNDPAYNTNSPASPEDENNDFAYDAEEDDDALMNKPGVQVKALYDYDGVEEDELSFHAGDIFVKLEDEDEQGWCKGRINDQIGLYPANYAAPI</sequence>
<evidence type="ECO:0000256" key="8">
    <source>
        <dbReference type="ARBA" id="ARBA00023054"/>
    </source>
</evidence>
<evidence type="ECO:0000313" key="17">
    <source>
        <dbReference type="EMBL" id="KAJ8023936.1"/>
    </source>
</evidence>
<evidence type="ECO:0000313" key="18">
    <source>
        <dbReference type="Proteomes" id="UP001152320"/>
    </source>
</evidence>
<dbReference type="SMART" id="SM00326">
    <property type="entry name" value="SH3"/>
    <property type="match status" value="1"/>
</dbReference>
<dbReference type="Pfam" id="PF00018">
    <property type="entry name" value="SH3_1"/>
    <property type="match status" value="1"/>
</dbReference>
<evidence type="ECO:0000259" key="16">
    <source>
        <dbReference type="PROSITE" id="PS51741"/>
    </source>
</evidence>
<dbReference type="GO" id="GO:0030100">
    <property type="term" value="P:regulation of endocytosis"/>
    <property type="evidence" value="ECO:0007669"/>
    <property type="project" value="TreeGrafter"/>
</dbReference>
<dbReference type="EMBL" id="JAIZAY010000019">
    <property type="protein sequence ID" value="KAJ8023936.1"/>
    <property type="molecule type" value="Genomic_DNA"/>
</dbReference>
<organism evidence="17 18">
    <name type="scientific">Holothuria leucospilota</name>
    <name type="common">Black long sea cucumber</name>
    <name type="synonym">Mertensiothuria leucospilota</name>
    <dbReference type="NCBI Taxonomy" id="206669"/>
    <lineage>
        <taxon>Eukaryota</taxon>
        <taxon>Metazoa</taxon>
        <taxon>Echinodermata</taxon>
        <taxon>Eleutherozoa</taxon>
        <taxon>Echinozoa</taxon>
        <taxon>Holothuroidea</taxon>
        <taxon>Aspidochirotacea</taxon>
        <taxon>Aspidochirotida</taxon>
        <taxon>Holothuriidae</taxon>
        <taxon>Holothuria</taxon>
    </lineage>
</organism>
<dbReference type="Pfam" id="PF00611">
    <property type="entry name" value="FCH"/>
    <property type="match status" value="1"/>
</dbReference>
<keyword evidence="18" id="KW-1185">Reference proteome</keyword>
<dbReference type="SUPFAM" id="SSF50044">
    <property type="entry name" value="SH3-domain"/>
    <property type="match status" value="1"/>
</dbReference>
<accession>A0A9Q0YM19</accession>
<feature type="domain" description="SH3" evidence="15">
    <location>
        <begin position="380"/>
        <end position="438"/>
    </location>
</feature>
<feature type="region of interest" description="Disordered" evidence="14">
    <location>
        <begin position="177"/>
        <end position="211"/>
    </location>
</feature>
<gene>
    <name evidence="17" type="ORF">HOLleu_36518</name>
</gene>
<dbReference type="PROSITE" id="PS50002">
    <property type="entry name" value="SH3"/>
    <property type="match status" value="1"/>
</dbReference>
<comment type="subcellular location">
    <subcellularLocation>
        <location evidence="2">Cell membrane</location>
    </subcellularLocation>
    <subcellularLocation>
        <location evidence="3">Cytoplasm</location>
    </subcellularLocation>
    <subcellularLocation>
        <location evidence="1">Endomembrane system</location>
        <topology evidence="1">Peripheral membrane protein</topology>
    </subcellularLocation>
</comment>
<dbReference type="InterPro" id="IPR036028">
    <property type="entry name" value="SH3-like_dom_sf"/>
</dbReference>
<dbReference type="FunFam" id="2.30.30.40:FF:000014">
    <property type="entry name" value="Kinase C and casein kinase substrate in neurons protein"/>
    <property type="match status" value="1"/>
</dbReference>
<dbReference type="GO" id="GO:0005543">
    <property type="term" value="F:phospholipid binding"/>
    <property type="evidence" value="ECO:0007669"/>
    <property type="project" value="TreeGrafter"/>
</dbReference>
<keyword evidence="9" id="KW-0472">Membrane</keyword>
<keyword evidence="8 13" id="KW-0175">Coiled coil</keyword>
<dbReference type="CDD" id="cd11843">
    <property type="entry name" value="SH3_PACSIN"/>
    <property type="match status" value="1"/>
</dbReference>
<dbReference type="PANTHER" id="PTHR23065">
    <property type="entry name" value="PROLINE-SERINE-THREONINE PHOSPHATASE INTERACTING PROTEIN 1"/>
    <property type="match status" value="1"/>
</dbReference>
<evidence type="ECO:0000256" key="9">
    <source>
        <dbReference type="ARBA" id="ARBA00023136"/>
    </source>
</evidence>
<feature type="compositionally biased region" description="Basic and acidic residues" evidence="14">
    <location>
        <begin position="188"/>
        <end position="211"/>
    </location>
</feature>
<keyword evidence="7" id="KW-0597">Phosphoprotein</keyword>
<dbReference type="Gene3D" id="2.30.30.40">
    <property type="entry name" value="SH3 Domains"/>
    <property type="match status" value="1"/>
</dbReference>
<evidence type="ECO:0000256" key="7">
    <source>
        <dbReference type="ARBA" id="ARBA00022553"/>
    </source>
</evidence>
<dbReference type="OrthoDB" id="10255128at2759"/>
<evidence type="ECO:0000256" key="14">
    <source>
        <dbReference type="SAM" id="MobiDB-lite"/>
    </source>
</evidence>
<feature type="region of interest" description="Disordered" evidence="14">
    <location>
        <begin position="341"/>
        <end position="366"/>
    </location>
</feature>